<organism evidence="13 14">
    <name type="scientific">Wenzhouxiangella sediminis</name>
    <dbReference type="NCBI Taxonomy" id="1792836"/>
    <lineage>
        <taxon>Bacteria</taxon>
        <taxon>Pseudomonadati</taxon>
        <taxon>Pseudomonadota</taxon>
        <taxon>Gammaproteobacteria</taxon>
        <taxon>Chromatiales</taxon>
        <taxon>Wenzhouxiangellaceae</taxon>
        <taxon>Wenzhouxiangella</taxon>
    </lineage>
</organism>
<dbReference type="GO" id="GO:0042168">
    <property type="term" value="P:heme metabolic process"/>
    <property type="evidence" value="ECO:0007669"/>
    <property type="project" value="InterPro"/>
</dbReference>
<dbReference type="InterPro" id="IPR005254">
    <property type="entry name" value="Heme_biosyn_assoc_TPR_pro"/>
</dbReference>
<gene>
    <name evidence="13" type="ORF">DZC52_12455</name>
</gene>
<keyword evidence="6 11" id="KW-0812">Transmembrane</keyword>
<evidence type="ECO:0000256" key="2">
    <source>
        <dbReference type="ARBA" id="ARBA00004429"/>
    </source>
</evidence>
<feature type="domain" description="HemY N-terminal" evidence="12">
    <location>
        <begin position="29"/>
        <end position="127"/>
    </location>
</feature>
<dbReference type="OrthoDB" id="7053339at2"/>
<evidence type="ECO:0000256" key="10">
    <source>
        <dbReference type="PROSITE-ProRule" id="PRU00339"/>
    </source>
</evidence>
<evidence type="ECO:0000256" key="9">
    <source>
        <dbReference type="ARBA" id="ARBA00023244"/>
    </source>
</evidence>
<accession>A0A3E1K601</accession>
<dbReference type="EMBL" id="QUZK01000046">
    <property type="protein sequence ID" value="RFF29452.1"/>
    <property type="molecule type" value="Genomic_DNA"/>
</dbReference>
<dbReference type="GO" id="GO:0006779">
    <property type="term" value="P:porphyrin-containing compound biosynthetic process"/>
    <property type="evidence" value="ECO:0007669"/>
    <property type="project" value="UniProtKB-KW"/>
</dbReference>
<dbReference type="AlphaFoldDB" id="A0A3E1K601"/>
<evidence type="ECO:0000256" key="7">
    <source>
        <dbReference type="ARBA" id="ARBA00022989"/>
    </source>
</evidence>
<evidence type="ECO:0000256" key="11">
    <source>
        <dbReference type="SAM" id="Phobius"/>
    </source>
</evidence>
<comment type="subcellular location">
    <subcellularLocation>
        <location evidence="2">Cell inner membrane</location>
        <topology evidence="2">Multi-pass membrane protein</topology>
    </subcellularLocation>
</comment>
<dbReference type="Pfam" id="PF13432">
    <property type="entry name" value="TPR_16"/>
    <property type="match status" value="1"/>
</dbReference>
<evidence type="ECO:0000256" key="3">
    <source>
        <dbReference type="ARBA" id="ARBA00004744"/>
    </source>
</evidence>
<dbReference type="SUPFAM" id="SSF48452">
    <property type="entry name" value="TPR-like"/>
    <property type="match status" value="2"/>
</dbReference>
<dbReference type="InterPro" id="IPR010817">
    <property type="entry name" value="HemY_N"/>
</dbReference>
<evidence type="ECO:0000256" key="6">
    <source>
        <dbReference type="ARBA" id="ARBA00022692"/>
    </source>
</evidence>
<keyword evidence="7 11" id="KW-1133">Transmembrane helix</keyword>
<dbReference type="GO" id="GO:0005886">
    <property type="term" value="C:plasma membrane"/>
    <property type="evidence" value="ECO:0007669"/>
    <property type="project" value="UniProtKB-SubCell"/>
</dbReference>
<feature type="transmembrane region" description="Helical" evidence="11">
    <location>
        <begin position="44"/>
        <end position="69"/>
    </location>
</feature>
<evidence type="ECO:0000259" key="12">
    <source>
        <dbReference type="Pfam" id="PF07219"/>
    </source>
</evidence>
<comment type="function">
    <text evidence="1">Involved in a late step of protoheme IX synthesis.</text>
</comment>
<keyword evidence="4" id="KW-1003">Cell membrane</keyword>
<dbReference type="InterPro" id="IPR011990">
    <property type="entry name" value="TPR-like_helical_dom_sf"/>
</dbReference>
<comment type="caution">
    <text evidence="13">The sequence shown here is derived from an EMBL/GenBank/DDBJ whole genome shotgun (WGS) entry which is preliminary data.</text>
</comment>
<dbReference type="UniPathway" id="UPA00252"/>
<keyword evidence="9" id="KW-0627">Porphyrin biosynthesis</keyword>
<protein>
    <recommendedName>
        <fullName evidence="12">HemY N-terminal domain-containing protein</fullName>
    </recommendedName>
</protein>
<keyword evidence="8 11" id="KW-0472">Membrane</keyword>
<name>A0A3E1K601_9GAMM</name>
<dbReference type="RefSeq" id="WP_116651478.1">
    <property type="nucleotide sequence ID" value="NZ_QUZK01000046.1"/>
</dbReference>
<dbReference type="Proteomes" id="UP000260351">
    <property type="component" value="Unassembled WGS sequence"/>
</dbReference>
<dbReference type="SMART" id="SM00028">
    <property type="entry name" value="TPR"/>
    <property type="match status" value="3"/>
</dbReference>
<evidence type="ECO:0000256" key="8">
    <source>
        <dbReference type="ARBA" id="ARBA00023136"/>
    </source>
</evidence>
<keyword evidence="5" id="KW-0997">Cell inner membrane</keyword>
<sequence length="396" mass="44486">MKRLLVILLVVAALVITALVAPYLAEDPGHVQLDIGQWRLEMSVLVLVGGILLIWIALSLLVGLVRLPTRLIRKARERRSRRQLEKGFLALTEGDWPAAERALQKSLSYRDSTAGYLAAARAAQGRGDQPGRDRWLEQADSPFGRRHFVTGLARARLLAAEGRGDEATALLETLHLKKPRHAGVLRLLLENYQELGRWRDLRLLTPALRRAGVVDRDRATELAALAAQRELDASFDIDRLESGWKELPRKMRQRRELVAAYARRASELGRTARASGLLERHLSGEPDDELLALYAAAGDEGERTHRIRQCEKWLESHPEHVGLQETLGLLYLEDRQYDRAQACLERVVRERPNSRAYAALGRVLDRAGKLEAAAQCYRNALRLRDGRGAEPLPPPA</sequence>
<keyword evidence="10" id="KW-0802">TPR repeat</keyword>
<keyword evidence="14" id="KW-1185">Reference proteome</keyword>
<evidence type="ECO:0000256" key="4">
    <source>
        <dbReference type="ARBA" id="ARBA00022475"/>
    </source>
</evidence>
<dbReference type="PROSITE" id="PS50005">
    <property type="entry name" value="TPR"/>
    <property type="match status" value="1"/>
</dbReference>
<evidence type="ECO:0000313" key="14">
    <source>
        <dbReference type="Proteomes" id="UP000260351"/>
    </source>
</evidence>
<proteinExistence type="predicted"/>
<dbReference type="Pfam" id="PF07219">
    <property type="entry name" value="HemY_N"/>
    <property type="match status" value="1"/>
</dbReference>
<comment type="pathway">
    <text evidence="3">Porphyrin-containing compound metabolism; protoheme biosynthesis.</text>
</comment>
<dbReference type="InterPro" id="IPR019734">
    <property type="entry name" value="TPR_rpt"/>
</dbReference>
<dbReference type="NCBIfam" id="TIGR00540">
    <property type="entry name" value="TPR_hemY_coli"/>
    <property type="match status" value="1"/>
</dbReference>
<reference evidence="13 14" key="1">
    <citation type="submission" date="2018-08" db="EMBL/GenBank/DDBJ databases">
        <title>Wenzhouxiangella salilacus sp. nov., a novel bacterium isolated from a saline lake in Xinjiang Province, China.</title>
        <authorList>
            <person name="Han S."/>
        </authorList>
    </citation>
    <scope>NUCLEOTIDE SEQUENCE [LARGE SCALE GENOMIC DNA]</scope>
    <source>
        <strain evidence="13 14">XDB06</strain>
    </source>
</reference>
<evidence type="ECO:0000256" key="5">
    <source>
        <dbReference type="ARBA" id="ARBA00022519"/>
    </source>
</evidence>
<feature type="repeat" description="TPR" evidence="10">
    <location>
        <begin position="354"/>
        <end position="387"/>
    </location>
</feature>
<evidence type="ECO:0000313" key="13">
    <source>
        <dbReference type="EMBL" id="RFF29452.1"/>
    </source>
</evidence>
<evidence type="ECO:0000256" key="1">
    <source>
        <dbReference type="ARBA" id="ARBA00002962"/>
    </source>
</evidence>
<dbReference type="Gene3D" id="1.25.40.10">
    <property type="entry name" value="Tetratricopeptide repeat domain"/>
    <property type="match status" value="1"/>
</dbReference>